<comment type="similarity">
    <text evidence="1">Belongs to the BlaI transcriptional regulatory family.</text>
</comment>
<dbReference type="InterPro" id="IPR036388">
    <property type="entry name" value="WH-like_DNA-bd_sf"/>
</dbReference>
<dbReference type="Pfam" id="PF03965">
    <property type="entry name" value="Penicillinase_R"/>
    <property type="match status" value="1"/>
</dbReference>
<proteinExistence type="inferred from homology"/>
<evidence type="ECO:0000256" key="1">
    <source>
        <dbReference type="ARBA" id="ARBA00011046"/>
    </source>
</evidence>
<dbReference type="InterPro" id="IPR005650">
    <property type="entry name" value="BlaI_family"/>
</dbReference>
<evidence type="ECO:0000256" key="3">
    <source>
        <dbReference type="ARBA" id="ARBA00023125"/>
    </source>
</evidence>
<keyword evidence="4" id="KW-0804">Transcription</keyword>
<dbReference type="OMA" id="MCAMCVG"/>
<keyword evidence="2" id="KW-0805">Transcription regulation</keyword>
<evidence type="ECO:0000256" key="2">
    <source>
        <dbReference type="ARBA" id="ARBA00023015"/>
    </source>
</evidence>
<organism evidence="5 6">
    <name type="scientific">Leuconostoc carnosum</name>
    <dbReference type="NCBI Taxonomy" id="1252"/>
    <lineage>
        <taxon>Bacteria</taxon>
        <taxon>Bacillati</taxon>
        <taxon>Bacillota</taxon>
        <taxon>Bacilli</taxon>
        <taxon>Lactobacillales</taxon>
        <taxon>Lactobacillaceae</taxon>
        <taxon>Leuconostoc</taxon>
    </lineage>
</organism>
<dbReference type="InterPro" id="IPR014071">
    <property type="entry name" value="Cu_transp_CopY/TcrY"/>
</dbReference>
<name>A0AAE6IK59_LEUCA</name>
<dbReference type="GeneID" id="61187031"/>
<accession>A0AAE6IK59</accession>
<reference evidence="5 6" key="1">
    <citation type="submission" date="2019-06" db="EMBL/GenBank/DDBJ databases">
        <title>Genome analyses of bacteria isolated from kimchi.</title>
        <authorList>
            <person name="Lee S."/>
            <person name="Ahn S."/>
            <person name="Roh S."/>
        </authorList>
    </citation>
    <scope>NUCLEOTIDE SEQUENCE [LARGE SCALE GENOMIC DNA]</scope>
    <source>
        <strain evidence="5 6">CBA3620</strain>
    </source>
</reference>
<dbReference type="NCBIfam" id="TIGR02698">
    <property type="entry name" value="CopY_TcrY"/>
    <property type="match status" value="1"/>
</dbReference>
<dbReference type="InterPro" id="IPR036390">
    <property type="entry name" value="WH_DNA-bd_sf"/>
</dbReference>
<sequence length="146" mass="16648">MITHEQTMTTSEWEVMRIIWTLNEATSKQIIHFMRLKKNWAPSTVKTLITRLQKKGYLTDNGAPRDRLYLPIISEQEAMHHTLAHTIGAMCAMCVGQSLAEVLSDITLSRDDITQLQSILQKKLTQAPTTVACDCLPKERITHHVH</sequence>
<keyword evidence="3" id="KW-0238">DNA-binding</keyword>
<dbReference type="Gene3D" id="1.10.10.10">
    <property type="entry name" value="Winged helix-like DNA-binding domain superfamily/Winged helix DNA-binding domain"/>
    <property type="match status" value="1"/>
</dbReference>
<dbReference type="PIRSF" id="PIRSF019455">
    <property type="entry name" value="CopR_AtkY"/>
    <property type="match status" value="1"/>
</dbReference>
<gene>
    <name evidence="5" type="ORF">FGL89_04675</name>
</gene>
<dbReference type="GO" id="GO:0003677">
    <property type="term" value="F:DNA binding"/>
    <property type="evidence" value="ECO:0007669"/>
    <property type="project" value="UniProtKB-KW"/>
</dbReference>
<dbReference type="EMBL" id="CP042374">
    <property type="protein sequence ID" value="QEA33478.1"/>
    <property type="molecule type" value="Genomic_DNA"/>
</dbReference>
<dbReference type="AlphaFoldDB" id="A0AAE6IK59"/>
<protein>
    <submittedName>
        <fullName evidence="5">CopY/TcrY family copper transport repressor</fullName>
    </submittedName>
</protein>
<evidence type="ECO:0000256" key="4">
    <source>
        <dbReference type="ARBA" id="ARBA00023163"/>
    </source>
</evidence>
<dbReference type="GO" id="GO:0045892">
    <property type="term" value="P:negative regulation of DNA-templated transcription"/>
    <property type="evidence" value="ECO:0007669"/>
    <property type="project" value="InterPro"/>
</dbReference>
<dbReference type="SUPFAM" id="SSF46785">
    <property type="entry name" value="Winged helix' DNA-binding domain"/>
    <property type="match status" value="1"/>
</dbReference>
<dbReference type="Proteomes" id="UP000321332">
    <property type="component" value="Chromosome"/>
</dbReference>
<evidence type="ECO:0000313" key="5">
    <source>
        <dbReference type="EMBL" id="QEA33478.1"/>
    </source>
</evidence>
<evidence type="ECO:0000313" key="6">
    <source>
        <dbReference type="Proteomes" id="UP000321332"/>
    </source>
</evidence>
<dbReference type="RefSeq" id="WP_014973576.1">
    <property type="nucleotide sequence ID" value="NZ_CP042374.1"/>
</dbReference>